<protein>
    <submittedName>
        <fullName evidence="2">Uncharacterized protein</fullName>
    </submittedName>
</protein>
<dbReference type="InParanoid" id="A0A165TSJ0"/>
<accession>A0A165TSJ0</accession>
<evidence type="ECO:0000313" key="3">
    <source>
        <dbReference type="Proteomes" id="UP000076761"/>
    </source>
</evidence>
<evidence type="ECO:0000256" key="1">
    <source>
        <dbReference type="SAM" id="MobiDB-lite"/>
    </source>
</evidence>
<keyword evidence="3" id="KW-1185">Reference proteome</keyword>
<dbReference type="AlphaFoldDB" id="A0A165TSJ0"/>
<sequence length="156" mass="17987">MAQPAAASPRKVRPETQEYQSPTEWMVQYETDHDPALPQTQGRLYDDDKRPYRTQRTNGTMEVHGMSRRERESYIDRTCPRGEDVDLLPEKALTRRISSKRCTASRCIAEQSVRVQVIAHWHAVRWNRPSHPIETSSANVQWAPPLSDVASIYPCL</sequence>
<gene>
    <name evidence="2" type="ORF">NEOLEDRAFT_1146661</name>
</gene>
<dbReference type="Proteomes" id="UP000076761">
    <property type="component" value="Unassembled WGS sequence"/>
</dbReference>
<dbReference type="EMBL" id="KV425563">
    <property type="protein sequence ID" value="KZT27110.1"/>
    <property type="molecule type" value="Genomic_DNA"/>
</dbReference>
<feature type="region of interest" description="Disordered" evidence="1">
    <location>
        <begin position="1"/>
        <end position="73"/>
    </location>
</feature>
<organism evidence="2 3">
    <name type="scientific">Neolentinus lepideus HHB14362 ss-1</name>
    <dbReference type="NCBI Taxonomy" id="1314782"/>
    <lineage>
        <taxon>Eukaryota</taxon>
        <taxon>Fungi</taxon>
        <taxon>Dikarya</taxon>
        <taxon>Basidiomycota</taxon>
        <taxon>Agaricomycotina</taxon>
        <taxon>Agaricomycetes</taxon>
        <taxon>Gloeophyllales</taxon>
        <taxon>Gloeophyllaceae</taxon>
        <taxon>Neolentinus</taxon>
    </lineage>
</organism>
<proteinExistence type="predicted"/>
<reference evidence="2 3" key="1">
    <citation type="journal article" date="2016" name="Mol. Biol. Evol.">
        <title>Comparative Genomics of Early-Diverging Mushroom-Forming Fungi Provides Insights into the Origins of Lignocellulose Decay Capabilities.</title>
        <authorList>
            <person name="Nagy L.G."/>
            <person name="Riley R."/>
            <person name="Tritt A."/>
            <person name="Adam C."/>
            <person name="Daum C."/>
            <person name="Floudas D."/>
            <person name="Sun H."/>
            <person name="Yadav J.S."/>
            <person name="Pangilinan J."/>
            <person name="Larsson K.H."/>
            <person name="Matsuura K."/>
            <person name="Barry K."/>
            <person name="Labutti K."/>
            <person name="Kuo R."/>
            <person name="Ohm R.A."/>
            <person name="Bhattacharya S.S."/>
            <person name="Shirouzu T."/>
            <person name="Yoshinaga Y."/>
            <person name="Martin F.M."/>
            <person name="Grigoriev I.V."/>
            <person name="Hibbett D.S."/>
        </authorList>
    </citation>
    <scope>NUCLEOTIDE SEQUENCE [LARGE SCALE GENOMIC DNA]</scope>
    <source>
        <strain evidence="2 3">HHB14362 ss-1</strain>
    </source>
</reference>
<name>A0A165TSJ0_9AGAM</name>
<evidence type="ECO:0000313" key="2">
    <source>
        <dbReference type="EMBL" id="KZT27110.1"/>
    </source>
</evidence>